<dbReference type="InterPro" id="IPR000182">
    <property type="entry name" value="GNAT_dom"/>
</dbReference>
<protein>
    <recommendedName>
        <fullName evidence="3">N-acetyltransferase domain-containing protein</fullName>
    </recommendedName>
</protein>
<feature type="domain" description="N-acetyltransferase" evidence="3">
    <location>
        <begin position="9"/>
        <end position="184"/>
    </location>
</feature>
<evidence type="ECO:0000259" key="3">
    <source>
        <dbReference type="PROSITE" id="PS51186"/>
    </source>
</evidence>
<dbReference type="PANTHER" id="PTHR13947">
    <property type="entry name" value="GNAT FAMILY N-ACETYLTRANSFERASE"/>
    <property type="match status" value="1"/>
</dbReference>
<keyword evidence="1" id="KW-0808">Transferase</keyword>
<evidence type="ECO:0000256" key="2">
    <source>
        <dbReference type="SAM" id="MobiDB-lite"/>
    </source>
</evidence>
<sequence length="346" mass="37255">MTETAHPGYTVRPATPADVDAARRVILDTLYHEFGYGYVPHWHHDVVDIEGTYLDDPRHLLLVAVHDGEVVATTGVRSAGPAHPPHPRWLAERYPSGTTAQLVRVYVRPEHRRRGLARTLVRTACDIIADTPGYERVYLHTNVDVEGTEAFWRSIAEEVFDARTTGVRGDQARRAVVVLACLAEVVAAGAVGAFGDVVQLVRVRVRLRGRHVIRARGAREGVDAGDERRGGAGAAVHVPAAGLVGVVDRETGGRVGDRRDIGDGALQVPDRGWPTAAHGARKASPPATGHRRHARPSPIAEPSGARTAKGSGREPAGALVIVRTQARAFSTAMPGAVVSNREFRRL</sequence>
<dbReference type="Gene3D" id="3.40.630.30">
    <property type="match status" value="1"/>
</dbReference>
<evidence type="ECO:0000256" key="1">
    <source>
        <dbReference type="ARBA" id="ARBA00022679"/>
    </source>
</evidence>
<gene>
    <name evidence="4" type="ORF">HEK616_32310</name>
</gene>
<keyword evidence="5" id="KW-1185">Reference proteome</keyword>
<dbReference type="InterPro" id="IPR016181">
    <property type="entry name" value="Acyl_CoA_acyltransferase"/>
</dbReference>
<proteinExistence type="predicted"/>
<evidence type="ECO:0000313" key="4">
    <source>
        <dbReference type="EMBL" id="BDM69744.1"/>
    </source>
</evidence>
<dbReference type="InterPro" id="IPR050769">
    <property type="entry name" value="NAT_camello-type"/>
</dbReference>
<dbReference type="Pfam" id="PF00583">
    <property type="entry name" value="Acetyltransf_1"/>
    <property type="match status" value="1"/>
</dbReference>
<dbReference type="PROSITE" id="PS51186">
    <property type="entry name" value="GNAT"/>
    <property type="match status" value="1"/>
</dbReference>
<organism evidence="4 5">
    <name type="scientific">Streptomyces nigrescens</name>
    <dbReference type="NCBI Taxonomy" id="1920"/>
    <lineage>
        <taxon>Bacteria</taxon>
        <taxon>Bacillati</taxon>
        <taxon>Actinomycetota</taxon>
        <taxon>Actinomycetes</taxon>
        <taxon>Kitasatosporales</taxon>
        <taxon>Streptomycetaceae</taxon>
        <taxon>Streptomyces</taxon>
    </lineage>
</organism>
<dbReference type="CDD" id="cd04301">
    <property type="entry name" value="NAT_SF"/>
    <property type="match status" value="1"/>
</dbReference>
<feature type="region of interest" description="Disordered" evidence="2">
    <location>
        <begin position="254"/>
        <end position="315"/>
    </location>
</feature>
<evidence type="ECO:0000313" key="5">
    <source>
        <dbReference type="Proteomes" id="UP001059597"/>
    </source>
</evidence>
<dbReference type="Proteomes" id="UP001059597">
    <property type="component" value="Chromosome"/>
</dbReference>
<name>A0ABM7ZTN6_STRNI</name>
<dbReference type="EMBL" id="AP026073">
    <property type="protein sequence ID" value="BDM69744.1"/>
    <property type="molecule type" value="Genomic_DNA"/>
</dbReference>
<dbReference type="SUPFAM" id="SSF55729">
    <property type="entry name" value="Acyl-CoA N-acyltransferases (Nat)"/>
    <property type="match status" value="1"/>
</dbReference>
<dbReference type="PANTHER" id="PTHR13947:SF37">
    <property type="entry name" value="LD18367P"/>
    <property type="match status" value="1"/>
</dbReference>
<accession>A0ABM7ZTN6</accession>
<reference evidence="4" key="1">
    <citation type="submission" date="2022-06" db="EMBL/GenBank/DDBJ databases">
        <title>Complete genome sequence of Streptomyces nigrescens HEK616.</title>
        <authorList>
            <person name="Asamizu S."/>
            <person name="Onaka H."/>
        </authorList>
    </citation>
    <scope>NUCLEOTIDE SEQUENCE</scope>
    <source>
        <strain evidence="4">HEK616</strain>
    </source>
</reference>